<dbReference type="EC" id="2.7.2.1" evidence="6"/>
<gene>
    <name evidence="6" type="primary">ackA</name>
    <name evidence="8" type="ORF">A2735_00365</name>
</gene>
<dbReference type="PROSITE" id="PS01076">
    <property type="entry name" value="ACETATE_KINASE_2"/>
    <property type="match status" value="1"/>
</dbReference>
<dbReference type="UniPathway" id="UPA00340">
    <property type="reaction ID" value="UER00458"/>
</dbReference>
<comment type="subunit">
    <text evidence="6">Homodimer.</text>
</comment>
<evidence type="ECO:0000256" key="5">
    <source>
        <dbReference type="ARBA" id="ARBA00022840"/>
    </source>
</evidence>
<dbReference type="GO" id="GO:0005524">
    <property type="term" value="F:ATP binding"/>
    <property type="evidence" value="ECO:0007669"/>
    <property type="project" value="UniProtKB-KW"/>
</dbReference>
<dbReference type="EMBL" id="MGJA01000003">
    <property type="protein sequence ID" value="OGM98147.1"/>
    <property type="molecule type" value="Genomic_DNA"/>
</dbReference>
<dbReference type="GO" id="GO:0006083">
    <property type="term" value="P:acetate metabolic process"/>
    <property type="evidence" value="ECO:0007669"/>
    <property type="project" value="TreeGrafter"/>
</dbReference>
<dbReference type="GO" id="GO:0000287">
    <property type="term" value="F:magnesium ion binding"/>
    <property type="evidence" value="ECO:0007669"/>
    <property type="project" value="UniProtKB-UniRule"/>
</dbReference>
<comment type="catalytic activity">
    <reaction evidence="6">
        <text>acetate + ATP = acetyl phosphate + ADP</text>
        <dbReference type="Rhea" id="RHEA:11352"/>
        <dbReference type="ChEBI" id="CHEBI:22191"/>
        <dbReference type="ChEBI" id="CHEBI:30089"/>
        <dbReference type="ChEBI" id="CHEBI:30616"/>
        <dbReference type="ChEBI" id="CHEBI:456216"/>
        <dbReference type="EC" id="2.7.2.1"/>
    </reaction>
</comment>
<feature type="binding site" evidence="6">
    <location>
        <begin position="200"/>
        <end position="204"/>
    </location>
    <ligand>
        <name>ATP</name>
        <dbReference type="ChEBI" id="CHEBI:30616"/>
    </ligand>
</feature>
<dbReference type="PANTHER" id="PTHR21060">
    <property type="entry name" value="ACETATE KINASE"/>
    <property type="match status" value="1"/>
</dbReference>
<evidence type="ECO:0000256" key="7">
    <source>
        <dbReference type="RuleBase" id="RU003835"/>
    </source>
</evidence>
<accession>A0A1F8EC37</accession>
<proteinExistence type="inferred from homology"/>
<dbReference type="GO" id="GO:0006085">
    <property type="term" value="P:acetyl-CoA biosynthetic process"/>
    <property type="evidence" value="ECO:0007669"/>
    <property type="project" value="UniProtKB-UniRule"/>
</dbReference>
<reference evidence="8 9" key="1">
    <citation type="journal article" date="2016" name="Nat. Commun.">
        <title>Thousands of microbial genomes shed light on interconnected biogeochemical processes in an aquifer system.</title>
        <authorList>
            <person name="Anantharaman K."/>
            <person name="Brown C.T."/>
            <person name="Hug L.A."/>
            <person name="Sharon I."/>
            <person name="Castelle C.J."/>
            <person name="Probst A.J."/>
            <person name="Thomas B.C."/>
            <person name="Singh A."/>
            <person name="Wilkins M.J."/>
            <person name="Karaoz U."/>
            <person name="Brodie E.L."/>
            <person name="Williams K.H."/>
            <person name="Hubbard S.S."/>
            <person name="Banfield J.F."/>
        </authorList>
    </citation>
    <scope>NUCLEOTIDE SEQUENCE [LARGE SCALE GENOMIC DNA]</scope>
</reference>
<comment type="cofactor">
    <cofactor evidence="6">
        <name>Mg(2+)</name>
        <dbReference type="ChEBI" id="CHEBI:18420"/>
    </cofactor>
    <cofactor evidence="6">
        <name>Mn(2+)</name>
        <dbReference type="ChEBI" id="CHEBI:29035"/>
    </cofactor>
    <text evidence="6">Mg(2+). Can also accept Mn(2+).</text>
</comment>
<keyword evidence="5 6" id="KW-0067">ATP-binding</keyword>
<evidence type="ECO:0000256" key="6">
    <source>
        <dbReference type="HAMAP-Rule" id="MF_00020"/>
    </source>
</evidence>
<evidence type="ECO:0000313" key="9">
    <source>
        <dbReference type="Proteomes" id="UP000178520"/>
    </source>
</evidence>
<organism evidence="8 9">
    <name type="scientific">Candidatus Yanofskybacteria bacterium RIFCSPHIGHO2_01_FULL_41_21</name>
    <dbReference type="NCBI Taxonomy" id="1802660"/>
    <lineage>
        <taxon>Bacteria</taxon>
        <taxon>Candidatus Yanofskyibacteriota</taxon>
    </lineage>
</organism>
<dbReference type="HAMAP" id="MF_00020">
    <property type="entry name" value="Acetate_kinase"/>
    <property type="match status" value="1"/>
</dbReference>
<feature type="site" description="Transition state stabilizer" evidence="6">
    <location>
        <position position="174"/>
    </location>
</feature>
<evidence type="ECO:0000256" key="1">
    <source>
        <dbReference type="ARBA" id="ARBA00008748"/>
    </source>
</evidence>
<feature type="active site" description="Proton donor/acceptor" evidence="6">
    <location>
        <position position="142"/>
    </location>
</feature>
<evidence type="ECO:0000256" key="4">
    <source>
        <dbReference type="ARBA" id="ARBA00022777"/>
    </source>
</evidence>
<dbReference type="PIRSF" id="PIRSF000722">
    <property type="entry name" value="Acetate_prop_kin"/>
    <property type="match status" value="1"/>
</dbReference>
<dbReference type="Proteomes" id="UP000178520">
    <property type="component" value="Unassembled WGS sequence"/>
</dbReference>
<dbReference type="AlphaFoldDB" id="A0A1F8EC37"/>
<sequence>MDKKILVINIGSASKKCGLYSESELCSVHMEKTSDGYIGTIKVGDNKEDVQIIQTDYDDVGAYLMRVAGEKNIAQISDVNKIGLRVVAPGAFFQEDKIIDDNYIQALTLAQEMAPLHITPVLEELNKIKMWSDDISLLGISDSVFYKDMPTEAKLYGLPKELAEEHGIYRYGYHGISMSSVLDKIKELKGDVPEKIIICHLGSGSTVTALKNGQPVDTSMGFTPLEGVPMGSRVGNIDAGAVLYLLKKGGLDASTLEEMLYKKSGLLGLSGKTPFVKELIDLEKAGDIGAGEALTVFTRAVKKYIGAYSAILGGLDLLVFTATIGERSEYIRAKICSGLEHLNISLDSPKVVVIPTNEMAEMAKRAIYTSGN</sequence>
<comment type="similarity">
    <text evidence="1 6 7">Belongs to the acetokinase family.</text>
</comment>
<keyword evidence="3 6" id="KW-0547">Nucleotide-binding</keyword>
<feature type="binding site" evidence="6">
    <location>
        <position position="358"/>
    </location>
    <ligand>
        <name>Mg(2+)</name>
        <dbReference type="ChEBI" id="CHEBI:18420"/>
    </ligand>
</feature>
<dbReference type="InterPro" id="IPR000890">
    <property type="entry name" value="Aliphatic_acid_kin_short-chain"/>
</dbReference>
<comment type="subcellular location">
    <subcellularLocation>
        <location evidence="6">Cytoplasm</location>
    </subcellularLocation>
</comment>
<dbReference type="InterPro" id="IPR004372">
    <property type="entry name" value="Ac/propionate_kinase"/>
</dbReference>
<comment type="caution">
    <text evidence="8">The sequence shown here is derived from an EMBL/GenBank/DDBJ whole genome shotgun (WGS) entry which is preliminary data.</text>
</comment>
<name>A0A1F8EC37_9BACT</name>
<keyword evidence="6" id="KW-0479">Metal-binding</keyword>
<feature type="binding site" evidence="6">
    <location>
        <position position="85"/>
    </location>
    <ligand>
        <name>substrate</name>
    </ligand>
</feature>
<dbReference type="GO" id="GO:0005737">
    <property type="term" value="C:cytoplasm"/>
    <property type="evidence" value="ECO:0007669"/>
    <property type="project" value="UniProtKB-SubCell"/>
</dbReference>
<dbReference type="Pfam" id="PF00871">
    <property type="entry name" value="Acetate_kinase"/>
    <property type="match status" value="1"/>
</dbReference>
<dbReference type="InterPro" id="IPR043129">
    <property type="entry name" value="ATPase_NBD"/>
</dbReference>
<feature type="binding site" evidence="6">
    <location>
        <position position="9"/>
    </location>
    <ligand>
        <name>Mg(2+)</name>
        <dbReference type="ChEBI" id="CHEBI:18420"/>
    </ligand>
</feature>
<keyword evidence="6" id="KW-0460">Magnesium</keyword>
<keyword evidence="4 6" id="KW-0418">Kinase</keyword>
<evidence type="ECO:0000256" key="2">
    <source>
        <dbReference type="ARBA" id="ARBA00022679"/>
    </source>
</evidence>
<keyword evidence="6" id="KW-0963">Cytoplasm</keyword>
<feature type="binding site" evidence="6">
    <location>
        <position position="16"/>
    </location>
    <ligand>
        <name>ATP</name>
        <dbReference type="ChEBI" id="CHEBI:30616"/>
    </ligand>
</feature>
<feature type="site" description="Transition state stabilizer" evidence="6">
    <location>
        <position position="233"/>
    </location>
</feature>
<keyword evidence="2 6" id="KW-0808">Transferase</keyword>
<dbReference type="PRINTS" id="PR00471">
    <property type="entry name" value="ACETATEKNASE"/>
</dbReference>
<evidence type="ECO:0000313" key="8">
    <source>
        <dbReference type="EMBL" id="OGM98147.1"/>
    </source>
</evidence>
<protein>
    <recommendedName>
        <fullName evidence="6">Acetate kinase</fullName>
        <ecNumber evidence="6">2.7.2.1</ecNumber>
    </recommendedName>
    <alternativeName>
        <fullName evidence="6">Acetokinase</fullName>
    </alternativeName>
</protein>
<dbReference type="STRING" id="1802660.A2735_00365"/>
<dbReference type="PANTHER" id="PTHR21060:SF15">
    <property type="entry name" value="ACETATE KINASE-RELATED"/>
    <property type="match status" value="1"/>
</dbReference>
<comment type="function">
    <text evidence="6">Catalyzes the formation of acetyl phosphate from acetate and ATP. Can also catalyze the reverse reaction.</text>
</comment>
<dbReference type="SUPFAM" id="SSF53067">
    <property type="entry name" value="Actin-like ATPase domain"/>
    <property type="match status" value="2"/>
</dbReference>
<comment type="pathway">
    <text evidence="6">Metabolic intermediate biosynthesis; acetyl-CoA biosynthesis; acetyl-CoA from acetate: step 1/2.</text>
</comment>
<evidence type="ECO:0000256" key="3">
    <source>
        <dbReference type="ARBA" id="ARBA00022741"/>
    </source>
</evidence>
<comment type="caution">
    <text evidence="6">Lacks conserved residue(s) required for the propagation of feature annotation.</text>
</comment>
<dbReference type="Gene3D" id="3.30.420.40">
    <property type="match status" value="2"/>
</dbReference>
<dbReference type="GO" id="GO:0008776">
    <property type="term" value="F:acetate kinase activity"/>
    <property type="evidence" value="ECO:0007669"/>
    <property type="project" value="UniProtKB-UniRule"/>
</dbReference>
<dbReference type="InterPro" id="IPR023865">
    <property type="entry name" value="Aliphatic_acid_kinase_CS"/>
</dbReference>